<comment type="caution">
    <text evidence="1">The sequence shown here is derived from an EMBL/GenBank/DDBJ whole genome shotgun (WGS) entry which is preliminary data.</text>
</comment>
<proteinExistence type="predicted"/>
<gene>
    <name evidence="1" type="ORF">E2C01_038511</name>
</gene>
<evidence type="ECO:0000313" key="1">
    <source>
        <dbReference type="EMBL" id="MPC44832.1"/>
    </source>
</evidence>
<organism evidence="1 2">
    <name type="scientific">Portunus trituberculatus</name>
    <name type="common">Swimming crab</name>
    <name type="synonym">Neptunus trituberculatus</name>
    <dbReference type="NCBI Taxonomy" id="210409"/>
    <lineage>
        <taxon>Eukaryota</taxon>
        <taxon>Metazoa</taxon>
        <taxon>Ecdysozoa</taxon>
        <taxon>Arthropoda</taxon>
        <taxon>Crustacea</taxon>
        <taxon>Multicrustacea</taxon>
        <taxon>Malacostraca</taxon>
        <taxon>Eumalacostraca</taxon>
        <taxon>Eucarida</taxon>
        <taxon>Decapoda</taxon>
        <taxon>Pleocyemata</taxon>
        <taxon>Brachyura</taxon>
        <taxon>Eubrachyura</taxon>
        <taxon>Portunoidea</taxon>
        <taxon>Portunidae</taxon>
        <taxon>Portuninae</taxon>
        <taxon>Portunus</taxon>
    </lineage>
</organism>
<sequence length="71" mass="7648">MQKNVVFLKTVAGLGTHTGIQHTGLPVIPVSEQDNGNDKKGKDRALFTTMCVAVQLPDIFTTTKPLVLISL</sequence>
<dbReference type="Proteomes" id="UP000324222">
    <property type="component" value="Unassembled WGS sequence"/>
</dbReference>
<reference evidence="1 2" key="1">
    <citation type="submission" date="2019-05" db="EMBL/GenBank/DDBJ databases">
        <title>Another draft genome of Portunus trituberculatus and its Hox gene families provides insights of decapod evolution.</title>
        <authorList>
            <person name="Jeong J.-H."/>
            <person name="Song I."/>
            <person name="Kim S."/>
            <person name="Choi T."/>
            <person name="Kim D."/>
            <person name="Ryu S."/>
            <person name="Kim W."/>
        </authorList>
    </citation>
    <scope>NUCLEOTIDE SEQUENCE [LARGE SCALE GENOMIC DNA]</scope>
    <source>
        <tissue evidence="1">Muscle</tissue>
    </source>
</reference>
<dbReference type="AlphaFoldDB" id="A0A5B7FEC6"/>
<name>A0A5B7FEC6_PORTR</name>
<accession>A0A5B7FEC6</accession>
<dbReference type="EMBL" id="VSRR010006459">
    <property type="protein sequence ID" value="MPC44832.1"/>
    <property type="molecule type" value="Genomic_DNA"/>
</dbReference>
<evidence type="ECO:0000313" key="2">
    <source>
        <dbReference type="Proteomes" id="UP000324222"/>
    </source>
</evidence>
<keyword evidence="2" id="KW-1185">Reference proteome</keyword>
<protein>
    <submittedName>
        <fullName evidence="1">Uncharacterized protein</fullName>
    </submittedName>
</protein>